<dbReference type="EMBL" id="CP042433">
    <property type="protein sequence ID" value="QEC57869.1"/>
    <property type="molecule type" value="Genomic_DNA"/>
</dbReference>
<keyword evidence="3" id="KW-1185">Reference proteome</keyword>
<name>A0A5B8UNS7_9BACT</name>
<reference evidence="2 3" key="1">
    <citation type="journal article" date="2015" name="Int. J. Syst. Evol. Microbiol.">
        <title>Flavisolibacter ginsenosidimutans sp. nov., with ginsenoside-converting activity isolated from soil used for cultivating ginseng.</title>
        <authorList>
            <person name="Zhao Y."/>
            <person name="Liu Q."/>
            <person name="Kang M.S."/>
            <person name="Jin F."/>
            <person name="Yu H."/>
            <person name="Im W.T."/>
        </authorList>
    </citation>
    <scope>NUCLEOTIDE SEQUENCE [LARGE SCALE GENOMIC DNA]</scope>
    <source>
        <strain evidence="2 3">Gsoil 636</strain>
    </source>
</reference>
<sequence>MTRTLIKKCFALFAGFALPLVLLAQNSGDFSVSSNDSIITCASEQYRPNSFLRRLFMGNNYRKEWAQKVKLPVFHFSGSGFTVKDLGGGMQTKSLHMVDAQGKQWSLRTVDKFITDAALTPALRNKVGRGLSQDLISAAFPYAAPLAGELAHAAGITAARPKVFFVADDPSLGQYRDVFAGRLCTLEERDLGFDSTADSEALLKNIRGDNRYKVQQEIYLRARLLDMLIADWDRHADNWRWGLKDSAGFHFYCAVPRDRDWAFYYSKGWVPFLAQKSGGILCLIPFTKKLKNVKMQSWKAWTMDEELTNELNAAAWEKCIDSFCHTLTDDVIERAVQQLPAAVYKTDGEAFAQKLKSRRDALKKEAMKYYRFLAKDAVINGSASDEKFLISADGENLRVTVYRNDAESQKLYERSFSPEETAALTLRGFGGADVFEIDEKVQSPIRIKIMGGKGRNRYDLKGAVRTTVYDVREQAGIVHAGKAKFHWQDDADSSPNKH</sequence>
<gene>
    <name evidence="2" type="ORF">FSB75_18825</name>
</gene>
<dbReference type="OrthoDB" id="333971at2"/>
<feature type="chain" id="PRO_5022712246" evidence="1">
    <location>
        <begin position="25"/>
        <end position="498"/>
    </location>
</feature>
<dbReference type="KEGG" id="fgg:FSB75_18825"/>
<proteinExistence type="predicted"/>
<evidence type="ECO:0000313" key="2">
    <source>
        <dbReference type="EMBL" id="QEC57869.1"/>
    </source>
</evidence>
<feature type="signal peptide" evidence="1">
    <location>
        <begin position="1"/>
        <end position="24"/>
    </location>
</feature>
<dbReference type="RefSeq" id="WP_146790637.1">
    <property type="nucleotide sequence ID" value="NZ_BAABIO010000003.1"/>
</dbReference>
<protein>
    <submittedName>
        <fullName evidence="2">Uncharacterized protein</fullName>
    </submittedName>
</protein>
<evidence type="ECO:0000313" key="3">
    <source>
        <dbReference type="Proteomes" id="UP000321204"/>
    </source>
</evidence>
<accession>A0A5B8UNS7</accession>
<dbReference type="Proteomes" id="UP000321204">
    <property type="component" value="Chromosome"/>
</dbReference>
<evidence type="ECO:0000256" key="1">
    <source>
        <dbReference type="SAM" id="SignalP"/>
    </source>
</evidence>
<dbReference type="AlphaFoldDB" id="A0A5B8UNS7"/>
<keyword evidence="1" id="KW-0732">Signal</keyword>
<organism evidence="2 3">
    <name type="scientific">Flavisolibacter ginsenosidimutans</name>
    <dbReference type="NCBI Taxonomy" id="661481"/>
    <lineage>
        <taxon>Bacteria</taxon>
        <taxon>Pseudomonadati</taxon>
        <taxon>Bacteroidota</taxon>
        <taxon>Chitinophagia</taxon>
        <taxon>Chitinophagales</taxon>
        <taxon>Chitinophagaceae</taxon>
        <taxon>Flavisolibacter</taxon>
    </lineage>
</organism>